<reference evidence="2" key="2">
    <citation type="submission" date="2010-03" db="EMBL/GenBank/DDBJ databases">
        <title>The genome sequence of Coccidioides posadasii strain Silveira.</title>
        <authorList>
            <consortium name="The Broad Institute Genome Sequencing Center for Infectious Disease"/>
            <person name="Neafsey D."/>
            <person name="Orbach M."/>
            <person name="Henn M.R."/>
            <person name="Cole G.T."/>
            <person name="Galgiani J."/>
            <person name="Gardner M.J."/>
            <person name="Kirkland T.N."/>
            <person name="Taylor J.W."/>
            <person name="Young S.K."/>
            <person name="Zeng Q."/>
            <person name="Koehrsen M."/>
            <person name="Alvarado L."/>
            <person name="Berlin A."/>
            <person name="Borenstein D."/>
            <person name="Chapman S.B."/>
            <person name="Chen Z."/>
            <person name="Engels R."/>
            <person name="Freedman E."/>
            <person name="Gellesch M."/>
            <person name="Goldberg J."/>
            <person name="Griggs A."/>
            <person name="Gujja S."/>
            <person name="Heilman E."/>
            <person name="Heiman D."/>
            <person name="Howarth C."/>
            <person name="Jen D."/>
            <person name="Larson L."/>
            <person name="Mehta T."/>
            <person name="Neiman D."/>
            <person name="Park D."/>
            <person name="Pearson M."/>
            <person name="Richards J."/>
            <person name="Roberts A."/>
            <person name="Saif S."/>
            <person name="Shea T."/>
            <person name="Shenoy N."/>
            <person name="Sisk P."/>
            <person name="Stolte C."/>
            <person name="Sykes S."/>
            <person name="Walk T."/>
            <person name="White J."/>
            <person name="Yandava C."/>
            <person name="Haas B."/>
            <person name="Nusbaum C."/>
            <person name="Birren B."/>
        </authorList>
    </citation>
    <scope>NUCLEOTIDE SEQUENCE [LARGE SCALE GENOMIC DNA]</scope>
    <source>
        <strain evidence="2">RMSCC 757 / Silveira</strain>
    </source>
</reference>
<protein>
    <submittedName>
        <fullName evidence="1">Predicted protein</fullName>
    </submittedName>
</protein>
<accession>E9D6P6</accession>
<name>E9D6P6_COCPS</name>
<dbReference type="VEuPathDB" id="FungiDB:CPSG_05555"/>
<organism evidence="2">
    <name type="scientific">Coccidioides posadasii (strain RMSCC 757 / Silveira)</name>
    <name type="common">Valley fever fungus</name>
    <dbReference type="NCBI Taxonomy" id="443226"/>
    <lineage>
        <taxon>Eukaryota</taxon>
        <taxon>Fungi</taxon>
        <taxon>Dikarya</taxon>
        <taxon>Ascomycota</taxon>
        <taxon>Pezizomycotina</taxon>
        <taxon>Eurotiomycetes</taxon>
        <taxon>Eurotiomycetidae</taxon>
        <taxon>Onygenales</taxon>
        <taxon>Onygenaceae</taxon>
        <taxon>Coccidioides</taxon>
    </lineage>
</organism>
<dbReference type="HOGENOM" id="CLU_2941573_0_0_1"/>
<proteinExistence type="predicted"/>
<evidence type="ECO:0000313" key="1">
    <source>
        <dbReference type="EMBL" id="EFW17918.1"/>
    </source>
</evidence>
<dbReference type="AlphaFoldDB" id="E9D6P6"/>
<sequence length="60" mass="6158">MAEFVLNAVSLIKHVSNADRGASATSSMNPSSRSVCAKSPGVIHLGASNLRGFGYHTALA</sequence>
<keyword evidence="2" id="KW-1185">Reference proteome</keyword>
<dbReference type="Proteomes" id="UP000002497">
    <property type="component" value="Unassembled WGS sequence"/>
</dbReference>
<gene>
    <name evidence="1" type="ORF">CPSG_05555</name>
</gene>
<dbReference type="EMBL" id="GL636493">
    <property type="protein sequence ID" value="EFW17918.1"/>
    <property type="molecule type" value="Genomic_DNA"/>
</dbReference>
<evidence type="ECO:0000313" key="2">
    <source>
        <dbReference type="Proteomes" id="UP000002497"/>
    </source>
</evidence>
<reference evidence="2" key="1">
    <citation type="journal article" date="2010" name="Genome Res.">
        <title>Population genomic sequencing of Coccidioides fungi reveals recent hybridization and transposon control.</title>
        <authorList>
            <person name="Neafsey D.E."/>
            <person name="Barker B.M."/>
            <person name="Sharpton T.J."/>
            <person name="Stajich J.E."/>
            <person name="Park D.J."/>
            <person name="Whiston E."/>
            <person name="Hung C.-Y."/>
            <person name="McMahan C."/>
            <person name="White J."/>
            <person name="Sykes S."/>
            <person name="Heiman D."/>
            <person name="Young S."/>
            <person name="Zeng Q."/>
            <person name="Abouelleil A."/>
            <person name="Aftuck L."/>
            <person name="Bessette D."/>
            <person name="Brown A."/>
            <person name="FitzGerald M."/>
            <person name="Lui A."/>
            <person name="Macdonald J.P."/>
            <person name="Priest M."/>
            <person name="Orbach M.J."/>
            <person name="Galgiani J.N."/>
            <person name="Kirkland T.N."/>
            <person name="Cole G.T."/>
            <person name="Birren B.W."/>
            <person name="Henn M.R."/>
            <person name="Taylor J.W."/>
            <person name="Rounsley S.D."/>
        </authorList>
    </citation>
    <scope>NUCLEOTIDE SEQUENCE [LARGE SCALE GENOMIC DNA]</scope>
    <source>
        <strain evidence="2">RMSCC 757 / Silveira</strain>
    </source>
</reference>